<dbReference type="CDD" id="cd00265">
    <property type="entry name" value="MADS_MEF2_like"/>
    <property type="match status" value="1"/>
</dbReference>
<dbReference type="SUPFAM" id="SSF55455">
    <property type="entry name" value="SRF-like"/>
    <property type="match status" value="1"/>
</dbReference>
<keyword evidence="3" id="KW-0238">DNA-binding</keyword>
<dbReference type="GO" id="GO:0000981">
    <property type="term" value="F:DNA-binding transcription factor activity, RNA polymerase II-specific"/>
    <property type="evidence" value="ECO:0007669"/>
    <property type="project" value="TreeGrafter"/>
</dbReference>
<evidence type="ECO:0000256" key="6">
    <source>
        <dbReference type="SAM" id="Coils"/>
    </source>
</evidence>
<dbReference type="Pfam" id="PF00319">
    <property type="entry name" value="SRF-TF"/>
    <property type="match status" value="1"/>
</dbReference>
<dbReference type="GO" id="GO:0000978">
    <property type="term" value="F:RNA polymerase II cis-regulatory region sequence-specific DNA binding"/>
    <property type="evidence" value="ECO:0007669"/>
    <property type="project" value="TreeGrafter"/>
</dbReference>
<dbReference type="EMBL" id="JAAARO010000022">
    <property type="protein sequence ID" value="KAF5726477.1"/>
    <property type="molecule type" value="Genomic_DNA"/>
</dbReference>
<dbReference type="Gene3D" id="3.40.1810.10">
    <property type="entry name" value="Transcription factor, MADS-box"/>
    <property type="match status" value="1"/>
</dbReference>
<evidence type="ECO:0000256" key="5">
    <source>
        <dbReference type="ARBA" id="ARBA00023242"/>
    </source>
</evidence>
<keyword evidence="5" id="KW-0539">Nucleus</keyword>
<reference evidence="8 9" key="1">
    <citation type="journal article" date="2020" name="Nat. Commun.">
        <title>Genome of Tripterygium wilfordii and identification of cytochrome P450 involved in triptolide biosynthesis.</title>
        <authorList>
            <person name="Tu L."/>
            <person name="Su P."/>
            <person name="Zhang Z."/>
            <person name="Gao L."/>
            <person name="Wang J."/>
            <person name="Hu T."/>
            <person name="Zhou J."/>
            <person name="Zhang Y."/>
            <person name="Zhao Y."/>
            <person name="Liu Y."/>
            <person name="Song Y."/>
            <person name="Tong Y."/>
            <person name="Lu Y."/>
            <person name="Yang J."/>
            <person name="Xu C."/>
            <person name="Jia M."/>
            <person name="Peters R.J."/>
            <person name="Huang L."/>
            <person name="Gao W."/>
        </authorList>
    </citation>
    <scope>NUCLEOTIDE SEQUENCE [LARGE SCALE GENOMIC DNA]</scope>
    <source>
        <strain evidence="9">cv. XIE 37</strain>
        <tissue evidence="8">Leaf</tissue>
    </source>
</reference>
<proteinExistence type="predicted"/>
<name>A0A7J7BXY0_TRIWF</name>
<feature type="domain" description="MADS-box" evidence="7">
    <location>
        <begin position="8"/>
        <end position="68"/>
    </location>
</feature>
<dbReference type="PRINTS" id="PR00404">
    <property type="entry name" value="MADSDOMAIN"/>
</dbReference>
<dbReference type="AlphaFoldDB" id="A0A7J7BXY0"/>
<keyword evidence="4" id="KW-0804">Transcription</keyword>
<evidence type="ECO:0000256" key="2">
    <source>
        <dbReference type="ARBA" id="ARBA00023015"/>
    </source>
</evidence>
<accession>A0A7J7BXY0</accession>
<evidence type="ECO:0000256" key="3">
    <source>
        <dbReference type="ARBA" id="ARBA00023125"/>
    </source>
</evidence>
<comment type="subcellular location">
    <subcellularLocation>
        <location evidence="1">Nucleus</location>
    </subcellularLocation>
</comment>
<keyword evidence="2" id="KW-0805">Transcription regulation</keyword>
<keyword evidence="9" id="KW-1185">Reference proteome</keyword>
<sequence length="213" mass="24150">MVMKKQSLGRQKIAIAKIPKKNHLQVTFSKRRAGLFKKASELCTLCGVEVAIIVFSPANKAFSFGHPEVESIMDRFLSRNPTPDSGTRQLLEAHRNANVRELNMQLTQLLNQLEVERKRGEELDKIRKVSQSQCWWEAPIEKLGLQELEQLKSAMEELKKNVTRQVNKILVDSTHQSPFLGHVGAYETKPKDLNLGSTMSPAYYAAGFGQRLF</sequence>
<dbReference type="InterPro" id="IPR036879">
    <property type="entry name" value="TF_MADSbox_sf"/>
</dbReference>
<dbReference type="Gene3D" id="6.10.140.920">
    <property type="match status" value="1"/>
</dbReference>
<comment type="caution">
    <text evidence="8">The sequence shown here is derived from an EMBL/GenBank/DDBJ whole genome shotgun (WGS) entry which is preliminary data.</text>
</comment>
<organism evidence="8 9">
    <name type="scientific">Tripterygium wilfordii</name>
    <name type="common">Thunder God vine</name>
    <dbReference type="NCBI Taxonomy" id="458696"/>
    <lineage>
        <taxon>Eukaryota</taxon>
        <taxon>Viridiplantae</taxon>
        <taxon>Streptophyta</taxon>
        <taxon>Embryophyta</taxon>
        <taxon>Tracheophyta</taxon>
        <taxon>Spermatophyta</taxon>
        <taxon>Magnoliopsida</taxon>
        <taxon>eudicotyledons</taxon>
        <taxon>Gunneridae</taxon>
        <taxon>Pentapetalae</taxon>
        <taxon>rosids</taxon>
        <taxon>fabids</taxon>
        <taxon>Celastrales</taxon>
        <taxon>Celastraceae</taxon>
        <taxon>Tripterygium</taxon>
    </lineage>
</organism>
<dbReference type="InterPro" id="IPR002100">
    <property type="entry name" value="TF_MADSbox"/>
</dbReference>
<evidence type="ECO:0000256" key="4">
    <source>
        <dbReference type="ARBA" id="ARBA00023163"/>
    </source>
</evidence>
<dbReference type="FunFam" id="3.40.1810.10:FF:000006">
    <property type="entry name" value="Agamous-like MADS-box protein AGL62"/>
    <property type="match status" value="1"/>
</dbReference>
<dbReference type="GO" id="GO:0046983">
    <property type="term" value="F:protein dimerization activity"/>
    <property type="evidence" value="ECO:0007669"/>
    <property type="project" value="InterPro"/>
</dbReference>
<dbReference type="GO" id="GO:0005634">
    <property type="term" value="C:nucleus"/>
    <property type="evidence" value="ECO:0007669"/>
    <property type="project" value="UniProtKB-SubCell"/>
</dbReference>
<dbReference type="InterPro" id="IPR033896">
    <property type="entry name" value="MEF2-like_N"/>
</dbReference>
<dbReference type="PANTHER" id="PTHR11945">
    <property type="entry name" value="MADS BOX PROTEIN"/>
    <property type="match status" value="1"/>
</dbReference>
<evidence type="ECO:0000313" key="8">
    <source>
        <dbReference type="EMBL" id="KAF5726477.1"/>
    </source>
</evidence>
<dbReference type="FunCoup" id="A0A7J7BXY0">
    <property type="interactions" value="70"/>
</dbReference>
<gene>
    <name evidence="8" type="ORF">HS088_TW22G00155</name>
</gene>
<dbReference type="PANTHER" id="PTHR11945:SF629">
    <property type="entry name" value="OS02G0164450 PROTEIN"/>
    <property type="match status" value="1"/>
</dbReference>
<feature type="coiled-coil region" evidence="6">
    <location>
        <begin position="96"/>
        <end position="168"/>
    </location>
</feature>
<evidence type="ECO:0000313" key="9">
    <source>
        <dbReference type="Proteomes" id="UP000593562"/>
    </source>
</evidence>
<keyword evidence="6" id="KW-0175">Coiled coil</keyword>
<dbReference type="PROSITE" id="PS50066">
    <property type="entry name" value="MADS_BOX_2"/>
    <property type="match status" value="1"/>
</dbReference>
<dbReference type="Proteomes" id="UP000593562">
    <property type="component" value="Unassembled WGS sequence"/>
</dbReference>
<dbReference type="SMART" id="SM00432">
    <property type="entry name" value="MADS"/>
    <property type="match status" value="1"/>
</dbReference>
<evidence type="ECO:0000256" key="1">
    <source>
        <dbReference type="ARBA" id="ARBA00004123"/>
    </source>
</evidence>
<evidence type="ECO:0000259" key="7">
    <source>
        <dbReference type="PROSITE" id="PS50066"/>
    </source>
</evidence>
<protein>
    <submittedName>
        <fullName evidence="8">Agamous-like MADS-box protein AGL61</fullName>
    </submittedName>
</protein>
<dbReference type="InParanoid" id="A0A7J7BXY0"/>
<dbReference type="GO" id="GO:0045944">
    <property type="term" value="P:positive regulation of transcription by RNA polymerase II"/>
    <property type="evidence" value="ECO:0007669"/>
    <property type="project" value="InterPro"/>
</dbReference>